<keyword evidence="2" id="KW-1185">Reference proteome</keyword>
<dbReference type="AlphaFoldDB" id="A0A8X6SCW0"/>
<dbReference type="EMBL" id="BMAU01021284">
    <property type="protein sequence ID" value="GFY09088.1"/>
    <property type="molecule type" value="Genomic_DNA"/>
</dbReference>
<reference evidence="1" key="1">
    <citation type="submission" date="2020-08" db="EMBL/GenBank/DDBJ databases">
        <title>Multicomponent nature underlies the extraordinary mechanical properties of spider dragline silk.</title>
        <authorList>
            <person name="Kono N."/>
            <person name="Nakamura H."/>
            <person name="Mori M."/>
            <person name="Yoshida Y."/>
            <person name="Ohtoshi R."/>
            <person name="Malay A.D."/>
            <person name="Moran D.A.P."/>
            <person name="Tomita M."/>
            <person name="Numata K."/>
            <person name="Arakawa K."/>
        </authorList>
    </citation>
    <scope>NUCLEOTIDE SEQUENCE</scope>
</reference>
<comment type="caution">
    <text evidence="1">The sequence shown here is derived from an EMBL/GenBank/DDBJ whole genome shotgun (WGS) entry which is preliminary data.</text>
</comment>
<proteinExistence type="predicted"/>
<dbReference type="Proteomes" id="UP000887159">
    <property type="component" value="Unassembled WGS sequence"/>
</dbReference>
<name>A0A8X6SCW0_TRICX</name>
<evidence type="ECO:0000313" key="1">
    <source>
        <dbReference type="EMBL" id="GFY09088.1"/>
    </source>
</evidence>
<organism evidence="1 2">
    <name type="scientific">Trichonephila clavipes</name>
    <name type="common">Golden silk orbweaver</name>
    <name type="synonym">Nephila clavipes</name>
    <dbReference type="NCBI Taxonomy" id="2585209"/>
    <lineage>
        <taxon>Eukaryota</taxon>
        <taxon>Metazoa</taxon>
        <taxon>Ecdysozoa</taxon>
        <taxon>Arthropoda</taxon>
        <taxon>Chelicerata</taxon>
        <taxon>Arachnida</taxon>
        <taxon>Araneae</taxon>
        <taxon>Araneomorphae</taxon>
        <taxon>Entelegynae</taxon>
        <taxon>Araneoidea</taxon>
        <taxon>Nephilidae</taxon>
        <taxon>Trichonephila</taxon>
    </lineage>
</organism>
<sequence>MRHVGARRMFQIDFIRCLNLKEEGAVTNLGGALVVLERKARSDQDRSSLAPFPPVDSCTFIGIWTGVKGLRMGVLRHYLV</sequence>
<accession>A0A8X6SCW0</accession>
<gene>
    <name evidence="1" type="ORF">TNCV_4662791</name>
</gene>
<protein>
    <submittedName>
        <fullName evidence="1">Uncharacterized protein</fullName>
    </submittedName>
</protein>
<evidence type="ECO:0000313" key="2">
    <source>
        <dbReference type="Proteomes" id="UP000887159"/>
    </source>
</evidence>